<keyword evidence="10" id="KW-1185">Reference proteome</keyword>
<name>A0A6P1MDV9_9BACT</name>
<keyword evidence="5 8" id="KW-0378">Hydrolase</keyword>
<dbReference type="InterPro" id="IPR020550">
    <property type="entry name" value="Inositol_monophosphatase_CS"/>
</dbReference>
<evidence type="ECO:0000313" key="9">
    <source>
        <dbReference type="EMBL" id="QHI70744.1"/>
    </source>
</evidence>
<evidence type="ECO:0000256" key="3">
    <source>
        <dbReference type="ARBA" id="ARBA00009759"/>
    </source>
</evidence>
<dbReference type="Gene3D" id="3.40.190.80">
    <property type="match status" value="1"/>
</dbReference>
<feature type="binding site" evidence="7">
    <location>
        <position position="88"/>
    </location>
    <ligand>
        <name>Mg(2+)</name>
        <dbReference type="ChEBI" id="CHEBI:18420"/>
        <label>1</label>
        <note>catalytic</note>
    </ligand>
</feature>
<dbReference type="GO" id="GO:0006020">
    <property type="term" value="P:inositol metabolic process"/>
    <property type="evidence" value="ECO:0007669"/>
    <property type="project" value="TreeGrafter"/>
</dbReference>
<protein>
    <recommendedName>
        <fullName evidence="8">Inositol-1-monophosphatase</fullName>
        <ecNumber evidence="8">3.1.3.25</ecNumber>
    </recommendedName>
</protein>
<evidence type="ECO:0000256" key="4">
    <source>
        <dbReference type="ARBA" id="ARBA00022723"/>
    </source>
</evidence>
<dbReference type="Proteomes" id="UP000464954">
    <property type="component" value="Chromosome"/>
</dbReference>
<evidence type="ECO:0000256" key="2">
    <source>
        <dbReference type="ARBA" id="ARBA00001946"/>
    </source>
</evidence>
<dbReference type="AlphaFoldDB" id="A0A6P1MDV9"/>
<dbReference type="EMBL" id="CP047593">
    <property type="protein sequence ID" value="QHI70744.1"/>
    <property type="molecule type" value="Genomic_DNA"/>
</dbReference>
<dbReference type="InterPro" id="IPR020583">
    <property type="entry name" value="Inositol_monoP_metal-BS"/>
</dbReference>
<comment type="catalytic activity">
    <reaction evidence="1 8">
        <text>a myo-inositol phosphate + H2O = myo-inositol + phosphate</text>
        <dbReference type="Rhea" id="RHEA:24056"/>
        <dbReference type="ChEBI" id="CHEBI:15377"/>
        <dbReference type="ChEBI" id="CHEBI:17268"/>
        <dbReference type="ChEBI" id="CHEBI:43474"/>
        <dbReference type="ChEBI" id="CHEBI:84139"/>
        <dbReference type="EC" id="3.1.3.25"/>
    </reaction>
</comment>
<gene>
    <name evidence="9" type="ORF">GT409_15290</name>
</gene>
<accession>A0A6P1MDV9</accession>
<organism evidence="9 10">
    <name type="scientific">Tichowtungia aerotolerans</name>
    <dbReference type="NCBI Taxonomy" id="2697043"/>
    <lineage>
        <taxon>Bacteria</taxon>
        <taxon>Pseudomonadati</taxon>
        <taxon>Kiritimatiellota</taxon>
        <taxon>Tichowtungiia</taxon>
        <taxon>Tichowtungiales</taxon>
        <taxon>Tichowtungiaceae</taxon>
        <taxon>Tichowtungia</taxon>
    </lineage>
</organism>
<sequence length="259" mass="28627">MQNPTTQQLLDVCMEAARTAGLHALKNIHRREETLATFDHDIKLVMDRECQTIAEEIVHSHFPEHAILGEEGAISKEHEFEWIIDPIDGTANYTRGIPTWCCSIAVRRNQTMLAGCVYVPDLDECFTATLDGPALLNGDPIQVSNIPTLEKATFFGGFTKDIDPRAVRLVADLSPRVSKLRIIGCAAIDTCHVACGRSDAYYEPGLYIWDVAAAGLIAERAGAVITEWPRNEEHGCRFLCSTPAIHEDLKQIIGNHFGS</sequence>
<feature type="binding site" evidence="7">
    <location>
        <position position="210"/>
    </location>
    <ligand>
        <name>Mg(2+)</name>
        <dbReference type="ChEBI" id="CHEBI:18420"/>
        <label>1</label>
        <note>catalytic</note>
    </ligand>
</feature>
<evidence type="ECO:0000256" key="7">
    <source>
        <dbReference type="PIRSR" id="PIRSR600760-2"/>
    </source>
</evidence>
<dbReference type="CDD" id="cd01639">
    <property type="entry name" value="IMPase"/>
    <property type="match status" value="1"/>
</dbReference>
<dbReference type="GO" id="GO:0007165">
    <property type="term" value="P:signal transduction"/>
    <property type="evidence" value="ECO:0007669"/>
    <property type="project" value="TreeGrafter"/>
</dbReference>
<dbReference type="GO" id="GO:0046872">
    <property type="term" value="F:metal ion binding"/>
    <property type="evidence" value="ECO:0007669"/>
    <property type="project" value="UniProtKB-KW"/>
</dbReference>
<comment type="cofactor">
    <cofactor evidence="2 7 8">
        <name>Mg(2+)</name>
        <dbReference type="ChEBI" id="CHEBI:18420"/>
    </cofactor>
</comment>
<feature type="binding site" evidence="7">
    <location>
        <position position="85"/>
    </location>
    <ligand>
        <name>Mg(2+)</name>
        <dbReference type="ChEBI" id="CHEBI:18420"/>
        <label>1</label>
        <note>catalytic</note>
    </ligand>
</feature>
<dbReference type="RefSeq" id="WP_160629916.1">
    <property type="nucleotide sequence ID" value="NZ_CP047593.1"/>
</dbReference>
<evidence type="ECO:0000256" key="6">
    <source>
        <dbReference type="ARBA" id="ARBA00022842"/>
    </source>
</evidence>
<evidence type="ECO:0000256" key="1">
    <source>
        <dbReference type="ARBA" id="ARBA00001033"/>
    </source>
</evidence>
<dbReference type="PROSITE" id="PS00630">
    <property type="entry name" value="IMP_2"/>
    <property type="match status" value="1"/>
</dbReference>
<dbReference type="SUPFAM" id="SSF56655">
    <property type="entry name" value="Carbohydrate phosphatase"/>
    <property type="match status" value="1"/>
</dbReference>
<dbReference type="KEGG" id="taer:GT409_15290"/>
<dbReference type="PRINTS" id="PR00377">
    <property type="entry name" value="IMPHPHTASES"/>
</dbReference>
<dbReference type="GO" id="GO:0008934">
    <property type="term" value="F:inositol monophosphate 1-phosphatase activity"/>
    <property type="evidence" value="ECO:0007669"/>
    <property type="project" value="InterPro"/>
</dbReference>
<dbReference type="InterPro" id="IPR000760">
    <property type="entry name" value="Inositol_monophosphatase-like"/>
</dbReference>
<dbReference type="GO" id="GO:0046854">
    <property type="term" value="P:phosphatidylinositol phosphate biosynthetic process"/>
    <property type="evidence" value="ECO:0007669"/>
    <property type="project" value="InterPro"/>
</dbReference>
<dbReference type="PANTHER" id="PTHR20854">
    <property type="entry name" value="INOSITOL MONOPHOSPHATASE"/>
    <property type="match status" value="1"/>
</dbReference>
<dbReference type="InterPro" id="IPR033942">
    <property type="entry name" value="IMPase"/>
</dbReference>
<proteinExistence type="inferred from homology"/>
<comment type="similarity">
    <text evidence="3 8">Belongs to the inositol monophosphatase superfamily.</text>
</comment>
<evidence type="ECO:0000256" key="5">
    <source>
        <dbReference type="ARBA" id="ARBA00022801"/>
    </source>
</evidence>
<keyword evidence="6 7" id="KW-0460">Magnesium</keyword>
<keyword evidence="4 7" id="KW-0479">Metal-binding</keyword>
<feature type="binding site" evidence="7">
    <location>
        <position position="87"/>
    </location>
    <ligand>
        <name>Mg(2+)</name>
        <dbReference type="ChEBI" id="CHEBI:18420"/>
        <label>1</label>
        <note>catalytic</note>
    </ligand>
</feature>
<evidence type="ECO:0000256" key="8">
    <source>
        <dbReference type="RuleBase" id="RU364068"/>
    </source>
</evidence>
<dbReference type="Pfam" id="PF00459">
    <property type="entry name" value="Inositol_P"/>
    <property type="match status" value="1"/>
</dbReference>
<evidence type="ECO:0000313" key="10">
    <source>
        <dbReference type="Proteomes" id="UP000464954"/>
    </source>
</evidence>
<dbReference type="EC" id="3.1.3.25" evidence="8"/>
<feature type="binding site" evidence="7">
    <location>
        <position position="70"/>
    </location>
    <ligand>
        <name>Mg(2+)</name>
        <dbReference type="ChEBI" id="CHEBI:18420"/>
        <label>1</label>
        <note>catalytic</note>
    </ligand>
</feature>
<reference evidence="9 10" key="1">
    <citation type="submission" date="2020-01" db="EMBL/GenBank/DDBJ databases">
        <title>Ponticoccus aerotolerans gen. nov., sp. nov., an anaerobic bacterium and proposal of Ponticoccusceae fam. nov., Ponticoccusles ord. nov. and Ponticoccuse classis nov. in the phylum Kiritimatiellaeota.</title>
        <authorList>
            <person name="Zhou L.Y."/>
            <person name="Du Z.J."/>
        </authorList>
    </citation>
    <scope>NUCLEOTIDE SEQUENCE [LARGE SCALE GENOMIC DNA]</scope>
    <source>
        <strain evidence="9 10">S-5007</strain>
    </source>
</reference>
<dbReference type="PANTHER" id="PTHR20854:SF4">
    <property type="entry name" value="INOSITOL-1-MONOPHOSPHATASE-RELATED"/>
    <property type="match status" value="1"/>
</dbReference>
<dbReference type="Gene3D" id="3.30.540.10">
    <property type="entry name" value="Fructose-1,6-Bisphosphatase, subunit A, domain 1"/>
    <property type="match status" value="1"/>
</dbReference>
<dbReference type="PROSITE" id="PS00629">
    <property type="entry name" value="IMP_1"/>
    <property type="match status" value="1"/>
</dbReference>